<dbReference type="GO" id="GO:0004867">
    <property type="term" value="F:serine-type endopeptidase inhibitor activity"/>
    <property type="evidence" value="ECO:0007669"/>
    <property type="project" value="InterPro"/>
</dbReference>
<dbReference type="Gene3D" id="4.10.410.10">
    <property type="entry name" value="Pancreatic trypsin inhibitor Kunitz domain"/>
    <property type="match status" value="1"/>
</dbReference>
<feature type="domain" description="BPTI/Kunitz inhibitor" evidence="2">
    <location>
        <begin position="133"/>
        <end position="184"/>
    </location>
</feature>
<dbReference type="InterPro" id="IPR053014">
    <property type="entry name" value="Cuticle_assoc_divergent"/>
</dbReference>
<organism evidence="3 4">
    <name type="scientific">Mesorhabditis belari</name>
    <dbReference type="NCBI Taxonomy" id="2138241"/>
    <lineage>
        <taxon>Eukaryota</taxon>
        <taxon>Metazoa</taxon>
        <taxon>Ecdysozoa</taxon>
        <taxon>Nematoda</taxon>
        <taxon>Chromadorea</taxon>
        <taxon>Rhabditida</taxon>
        <taxon>Rhabditina</taxon>
        <taxon>Rhabditomorpha</taxon>
        <taxon>Rhabditoidea</taxon>
        <taxon>Rhabditidae</taxon>
        <taxon>Mesorhabditinae</taxon>
        <taxon>Mesorhabditis</taxon>
    </lineage>
</organism>
<name>A0AAF3E8F5_9BILA</name>
<keyword evidence="1" id="KW-0732">Signal</keyword>
<sequence>MKTIIKLLFFDCFLAFFALECGVSEECNNRWPGAFCLRGRCKCPVDTVRKTSDSRGWICLAVNDAVTGDIGSPLTCPLPIGAGYNVVRRNGSVPILCSSRVKTEKRCPIGYECISGHGVGPPLDGACCPNQETSCQQPVFDHESGPLSRWGWDGESCVQFRWDPQRPSTANNFLTRGHCESYCLHDIFLS</sequence>
<accession>A0AAF3E8F5</accession>
<dbReference type="PANTHER" id="PTHR46339">
    <property type="entry name" value="PROTEIN CBG15282-RELATED"/>
    <property type="match status" value="1"/>
</dbReference>
<dbReference type="SUPFAM" id="SSF57362">
    <property type="entry name" value="BPTI-like"/>
    <property type="match status" value="1"/>
</dbReference>
<feature type="signal peptide" evidence="1">
    <location>
        <begin position="1"/>
        <end position="24"/>
    </location>
</feature>
<proteinExistence type="predicted"/>
<dbReference type="InterPro" id="IPR036880">
    <property type="entry name" value="Kunitz_BPTI_sf"/>
</dbReference>
<protein>
    <submittedName>
        <fullName evidence="4">BPTI/Kunitz inhibitor domain-containing protein</fullName>
    </submittedName>
</protein>
<dbReference type="SMART" id="SM00131">
    <property type="entry name" value="KU"/>
    <property type="match status" value="1"/>
</dbReference>
<dbReference type="AlphaFoldDB" id="A0AAF3E8F5"/>
<dbReference type="PANTHER" id="PTHR46339:SF9">
    <property type="entry name" value="BPTI_KUNITZ INHIBITOR DOMAIN-CONTAINING PROTEIN"/>
    <property type="match status" value="1"/>
</dbReference>
<evidence type="ECO:0000259" key="2">
    <source>
        <dbReference type="SMART" id="SM00131"/>
    </source>
</evidence>
<dbReference type="Proteomes" id="UP000887575">
    <property type="component" value="Unassembled WGS sequence"/>
</dbReference>
<evidence type="ECO:0000256" key="1">
    <source>
        <dbReference type="SAM" id="SignalP"/>
    </source>
</evidence>
<feature type="chain" id="PRO_5042175006" evidence="1">
    <location>
        <begin position="25"/>
        <end position="190"/>
    </location>
</feature>
<dbReference type="WBParaSite" id="MBELARI_LOCUS10199">
    <property type="protein sequence ID" value="MBELARI_LOCUS10199"/>
    <property type="gene ID" value="MBELARI_LOCUS10199"/>
</dbReference>
<evidence type="ECO:0000313" key="4">
    <source>
        <dbReference type="WBParaSite" id="MBELARI_LOCUS10199"/>
    </source>
</evidence>
<keyword evidence="3" id="KW-1185">Reference proteome</keyword>
<evidence type="ECO:0000313" key="3">
    <source>
        <dbReference type="Proteomes" id="UP000887575"/>
    </source>
</evidence>
<dbReference type="InterPro" id="IPR002223">
    <property type="entry name" value="Kunitz_BPTI"/>
</dbReference>
<reference evidence="4" key="1">
    <citation type="submission" date="2024-02" db="UniProtKB">
        <authorList>
            <consortium name="WormBaseParasite"/>
        </authorList>
    </citation>
    <scope>IDENTIFICATION</scope>
</reference>